<dbReference type="PANTHER" id="PTHR37312">
    <property type="entry name" value="MEMBRANE-BOUND ACYLTRANSFERASE YKRP-RELATED"/>
    <property type="match status" value="1"/>
</dbReference>
<keyword evidence="2" id="KW-0812">Transmembrane</keyword>
<keyword evidence="2" id="KW-1133">Transmembrane helix</keyword>
<dbReference type="InterPro" id="IPR002656">
    <property type="entry name" value="Acyl_transf_3_dom"/>
</dbReference>
<feature type="region of interest" description="Disordered" evidence="1">
    <location>
        <begin position="387"/>
        <end position="424"/>
    </location>
</feature>
<dbReference type="KEGG" id="agh:M3I41_08235"/>
<feature type="transmembrane region" description="Helical" evidence="2">
    <location>
        <begin position="187"/>
        <end position="207"/>
    </location>
</feature>
<feature type="transmembrane region" description="Helical" evidence="2">
    <location>
        <begin position="15"/>
        <end position="35"/>
    </location>
</feature>
<keyword evidence="2" id="KW-0472">Membrane</keyword>
<dbReference type="InterPro" id="IPR052734">
    <property type="entry name" value="Nod_factor_acetyltransferase"/>
</dbReference>
<dbReference type="Proteomes" id="UP000830236">
    <property type="component" value="Chromosome"/>
</dbReference>
<evidence type="ECO:0000313" key="5">
    <source>
        <dbReference type="Proteomes" id="UP000830236"/>
    </source>
</evidence>
<sequence length="424" mass="47209">MTPPAALARRGTGRIAWIDVSRGWCMLAIVAGHFYLPWNQHPALFDLLYAFHVPAFFFLSGLVFNPGKRSFPRFLYTRARAIMLPYVLWAFISVCIFAVLGSVAAGSLGRKNPASFTTMLKDIMWATPSAHHMDWNKPLWFLPAIMVTYLIAWATAKLIEGNRIALAVITVISLLPSWFLASHQEVWYPWSFERVGVLMPFFFLGMYMRPIVNHLPIKYPLIEGLDGIGLLAIAAAISHYNTTTVDYVARTYGNYANFVAAALVGIAGICMISRAWNIDDLTRIGKMTLGILCTHKFIVLAVQIVINSLGMEELITAMGPIPQFVLDNSLSVGFAWIITAACFAVCIALKYLAPWSIGLPGKGIDLRHLVPKEKLLQLLAQVRMPSLPSLPRRRKRPQGRRVQQGPPSRPTRPRRRSGGGKHAA</sequence>
<feature type="transmembrane region" description="Helical" evidence="2">
    <location>
        <begin position="258"/>
        <end position="277"/>
    </location>
</feature>
<feature type="transmembrane region" description="Helical" evidence="2">
    <location>
        <begin position="163"/>
        <end position="181"/>
    </location>
</feature>
<dbReference type="Pfam" id="PF01757">
    <property type="entry name" value="Acyl_transf_3"/>
    <property type="match status" value="1"/>
</dbReference>
<feature type="transmembrane region" description="Helical" evidence="2">
    <location>
        <begin position="47"/>
        <end position="65"/>
    </location>
</feature>
<evidence type="ECO:0000313" key="4">
    <source>
        <dbReference type="EMBL" id="UQF79554.1"/>
    </source>
</evidence>
<evidence type="ECO:0000256" key="1">
    <source>
        <dbReference type="SAM" id="MobiDB-lite"/>
    </source>
</evidence>
<feature type="transmembrane region" description="Helical" evidence="2">
    <location>
        <begin position="330"/>
        <end position="352"/>
    </location>
</feature>
<dbReference type="AlphaFoldDB" id="A0A9E7AJ15"/>
<dbReference type="PANTHER" id="PTHR37312:SF1">
    <property type="entry name" value="MEMBRANE-BOUND ACYLTRANSFERASE YKRP-RELATED"/>
    <property type="match status" value="1"/>
</dbReference>
<dbReference type="EMBL" id="CP097095">
    <property type="protein sequence ID" value="UQF79554.1"/>
    <property type="molecule type" value="Genomic_DNA"/>
</dbReference>
<dbReference type="GO" id="GO:0016747">
    <property type="term" value="F:acyltransferase activity, transferring groups other than amino-acyl groups"/>
    <property type="evidence" value="ECO:0007669"/>
    <property type="project" value="InterPro"/>
</dbReference>
<feature type="transmembrane region" description="Helical" evidence="2">
    <location>
        <begin position="86"/>
        <end position="109"/>
    </location>
</feature>
<feature type="compositionally biased region" description="Basic residues" evidence="1">
    <location>
        <begin position="411"/>
        <end position="424"/>
    </location>
</feature>
<feature type="transmembrane region" description="Helical" evidence="2">
    <location>
        <begin position="219"/>
        <end position="238"/>
    </location>
</feature>
<name>A0A9E7AJ15_9ACTO</name>
<organism evidence="4 5">
    <name type="scientific">Actinomyces graevenitzii</name>
    <dbReference type="NCBI Taxonomy" id="55565"/>
    <lineage>
        <taxon>Bacteria</taxon>
        <taxon>Bacillati</taxon>
        <taxon>Actinomycetota</taxon>
        <taxon>Actinomycetes</taxon>
        <taxon>Actinomycetales</taxon>
        <taxon>Actinomycetaceae</taxon>
        <taxon>Actinomyces</taxon>
    </lineage>
</organism>
<proteinExistence type="predicted"/>
<evidence type="ECO:0000259" key="3">
    <source>
        <dbReference type="Pfam" id="PF01757"/>
    </source>
</evidence>
<keyword evidence="4" id="KW-0808">Transferase</keyword>
<feature type="domain" description="Acyltransferase 3" evidence="3">
    <location>
        <begin position="15"/>
        <end position="346"/>
    </location>
</feature>
<feature type="transmembrane region" description="Helical" evidence="2">
    <location>
        <begin position="289"/>
        <end position="310"/>
    </location>
</feature>
<gene>
    <name evidence="4" type="ORF">M3I41_08235</name>
</gene>
<evidence type="ECO:0000256" key="2">
    <source>
        <dbReference type="SAM" id="Phobius"/>
    </source>
</evidence>
<accession>A0A9E7AJ15</accession>
<keyword evidence="4" id="KW-0012">Acyltransferase</keyword>
<feature type="transmembrane region" description="Helical" evidence="2">
    <location>
        <begin position="139"/>
        <end position="156"/>
    </location>
</feature>
<reference evidence="4" key="1">
    <citation type="submission" date="2022-05" db="EMBL/GenBank/DDBJ databases">
        <title>Using nanopore sequencing to obtain complete genomes from saliva samples.</title>
        <authorList>
            <person name="Baker J.L."/>
        </authorList>
    </citation>
    <scope>NUCLEOTIDE SEQUENCE</scope>
    <source>
        <strain evidence="4">JCVI-JB-Ag32</strain>
    </source>
</reference>
<protein>
    <submittedName>
        <fullName evidence="4">Acyltransferase</fullName>
    </submittedName>
</protein>